<evidence type="ECO:0000313" key="6">
    <source>
        <dbReference type="EMBL" id="KAF9589554.1"/>
    </source>
</evidence>
<keyword evidence="4" id="KW-0456">Lyase</keyword>
<evidence type="ECO:0000256" key="4">
    <source>
        <dbReference type="ARBA" id="ARBA00023239"/>
    </source>
</evidence>
<dbReference type="AlphaFoldDB" id="A0A835LF44"/>
<dbReference type="SFLD" id="SFLDG01019">
    <property type="entry name" value="Terpene_Cyclase_Like_1_C_Termi"/>
    <property type="match status" value="1"/>
</dbReference>
<dbReference type="PANTHER" id="PTHR31225">
    <property type="entry name" value="OS04G0344100 PROTEIN-RELATED"/>
    <property type="match status" value="1"/>
</dbReference>
<feature type="domain" description="Terpene synthase metal-binding" evidence="5">
    <location>
        <begin position="48"/>
        <end position="293"/>
    </location>
</feature>
<evidence type="ECO:0000256" key="2">
    <source>
        <dbReference type="ARBA" id="ARBA00022723"/>
    </source>
</evidence>
<gene>
    <name evidence="6" type="ORF">IFM89_025680</name>
</gene>
<dbReference type="InterPro" id="IPR050148">
    <property type="entry name" value="Terpene_synthase-like"/>
</dbReference>
<dbReference type="InterPro" id="IPR008949">
    <property type="entry name" value="Isoprenoid_synthase_dom_sf"/>
</dbReference>
<dbReference type="GO" id="GO:0016114">
    <property type="term" value="P:terpenoid biosynthetic process"/>
    <property type="evidence" value="ECO:0007669"/>
    <property type="project" value="InterPro"/>
</dbReference>
<reference evidence="6 7" key="1">
    <citation type="submission" date="2020-10" db="EMBL/GenBank/DDBJ databases">
        <title>The Coptis chinensis genome and diversification of protoberbering-type alkaloids.</title>
        <authorList>
            <person name="Wang B."/>
            <person name="Shu S."/>
            <person name="Song C."/>
            <person name="Liu Y."/>
        </authorList>
    </citation>
    <scope>NUCLEOTIDE SEQUENCE [LARGE SCALE GENOMIC DNA]</scope>
    <source>
        <strain evidence="6">HL-2020</strain>
        <tissue evidence="6">Leaf</tissue>
    </source>
</reference>
<dbReference type="Proteomes" id="UP000631114">
    <property type="component" value="Unassembled WGS sequence"/>
</dbReference>
<dbReference type="SUPFAM" id="SSF48576">
    <property type="entry name" value="Terpenoid synthases"/>
    <property type="match status" value="1"/>
</dbReference>
<evidence type="ECO:0000256" key="3">
    <source>
        <dbReference type="ARBA" id="ARBA00022842"/>
    </source>
</evidence>
<dbReference type="EMBL" id="JADFTS010000009">
    <property type="protein sequence ID" value="KAF9589554.1"/>
    <property type="molecule type" value="Genomic_DNA"/>
</dbReference>
<keyword evidence="3" id="KW-0460">Magnesium</keyword>
<protein>
    <recommendedName>
        <fullName evidence="5">Terpene synthase metal-binding domain-containing protein</fullName>
    </recommendedName>
</protein>
<evidence type="ECO:0000259" key="5">
    <source>
        <dbReference type="Pfam" id="PF03936"/>
    </source>
</evidence>
<dbReference type="InterPro" id="IPR005630">
    <property type="entry name" value="Terpene_synthase_metal-bd"/>
</dbReference>
<dbReference type="GO" id="GO:0010333">
    <property type="term" value="F:terpene synthase activity"/>
    <property type="evidence" value="ECO:0007669"/>
    <property type="project" value="InterPro"/>
</dbReference>
<comment type="cofactor">
    <cofactor evidence="1">
        <name>Mg(2+)</name>
        <dbReference type="ChEBI" id="CHEBI:18420"/>
    </cofactor>
</comment>
<dbReference type="OrthoDB" id="1921927at2759"/>
<evidence type="ECO:0000256" key="1">
    <source>
        <dbReference type="ARBA" id="ARBA00001946"/>
    </source>
</evidence>
<keyword evidence="2" id="KW-0479">Metal-binding</keyword>
<dbReference type="GO" id="GO:0000287">
    <property type="term" value="F:magnesium ion binding"/>
    <property type="evidence" value="ECO:0007669"/>
    <property type="project" value="InterPro"/>
</dbReference>
<evidence type="ECO:0000313" key="7">
    <source>
        <dbReference type="Proteomes" id="UP000631114"/>
    </source>
</evidence>
<name>A0A835LF44_9MAGN</name>
<proteinExistence type="predicted"/>
<dbReference type="PANTHER" id="PTHR31225:SF0">
    <property type="entry name" value="S-(+)-LINALOOL SYNTHASE, CHLOROPLASTIC"/>
    <property type="match status" value="1"/>
</dbReference>
<dbReference type="SFLD" id="SFLDS00005">
    <property type="entry name" value="Isoprenoid_Synthase_Type_I"/>
    <property type="match status" value="1"/>
</dbReference>
<keyword evidence="7" id="KW-1185">Reference proteome</keyword>
<dbReference type="InterPro" id="IPR034741">
    <property type="entry name" value="Terpene_cyclase-like_1_C"/>
</dbReference>
<dbReference type="Pfam" id="PF03936">
    <property type="entry name" value="Terpene_synth_C"/>
    <property type="match status" value="1"/>
</dbReference>
<dbReference type="Gene3D" id="1.10.600.10">
    <property type="entry name" value="Farnesyl Diphosphate Synthase"/>
    <property type="match status" value="1"/>
</dbReference>
<sequence length="351" mass="40928">MSKKCIENYENEHGTDGVLFQELAKMDFNNVQSLHQRELLEVSLWWRNLGLARKLNFARDQPIKWYIWSMATLTDPIFSEQRIDLTKPISLVYMMDDVFDVYGTLDELVLFTEAINTWEVDNMEGLPYSMKILLKALYDITEEISDKILKRHGWNPTSSLRKAWARLCNAFLVEAKWFASGHLPTAEEYLKNGVISTGVHVVFVHIFFLLGEGINKESVDLVDNIPSLIYCPAMILRLWDDLGVPRYFLYHRDENQQGYDGSYLECYLKEHPSSTIESAKEHVFSMISNTWKKLNEEYLSPSPFSLSFKKTSLNAARMVCHMYNYDENQRLPSLEKHIKSLLYESIPLHNN</sequence>
<organism evidence="6 7">
    <name type="scientific">Coptis chinensis</name>
    <dbReference type="NCBI Taxonomy" id="261450"/>
    <lineage>
        <taxon>Eukaryota</taxon>
        <taxon>Viridiplantae</taxon>
        <taxon>Streptophyta</taxon>
        <taxon>Embryophyta</taxon>
        <taxon>Tracheophyta</taxon>
        <taxon>Spermatophyta</taxon>
        <taxon>Magnoliopsida</taxon>
        <taxon>Ranunculales</taxon>
        <taxon>Ranunculaceae</taxon>
        <taxon>Coptidoideae</taxon>
        <taxon>Coptis</taxon>
    </lineage>
</organism>
<accession>A0A835LF44</accession>
<comment type="caution">
    <text evidence="6">The sequence shown here is derived from an EMBL/GenBank/DDBJ whole genome shotgun (WGS) entry which is preliminary data.</text>
</comment>